<comment type="caution">
    <text evidence="2">The sequence shown here is derived from an EMBL/GenBank/DDBJ whole genome shotgun (WGS) entry which is preliminary data.</text>
</comment>
<dbReference type="InterPro" id="IPR016340">
    <property type="entry name" value="Ribosomal_mL60"/>
</dbReference>
<dbReference type="GO" id="GO:0003735">
    <property type="term" value="F:structural constituent of ribosome"/>
    <property type="evidence" value="ECO:0007669"/>
    <property type="project" value="TreeGrafter"/>
</dbReference>
<dbReference type="PANTHER" id="PTHR28271">
    <property type="entry name" value="54S RIBOSOMAL PROTEIN L31, MITOCHONDRIAL"/>
    <property type="match status" value="1"/>
</dbReference>
<feature type="compositionally biased region" description="Basic residues" evidence="1">
    <location>
        <begin position="82"/>
        <end position="96"/>
    </location>
</feature>
<accession>A0A2T9ZKG2</accession>
<name>A0A2T9ZKG2_9FUNG</name>
<dbReference type="OrthoDB" id="2332379at2759"/>
<protein>
    <recommendedName>
        <fullName evidence="4">54S ribosomal protein L31, mitochondrial</fullName>
    </recommendedName>
</protein>
<dbReference type="PANTHER" id="PTHR28271:SF1">
    <property type="entry name" value="LARGE RIBOSOMAL SUBUNIT PROTEIN ML60"/>
    <property type="match status" value="1"/>
</dbReference>
<evidence type="ECO:0000313" key="3">
    <source>
        <dbReference type="Proteomes" id="UP000245609"/>
    </source>
</evidence>
<evidence type="ECO:0000313" key="2">
    <source>
        <dbReference type="EMBL" id="PVV05078.1"/>
    </source>
</evidence>
<dbReference type="Proteomes" id="UP000245609">
    <property type="component" value="Unassembled WGS sequence"/>
</dbReference>
<organism evidence="2 3">
    <name type="scientific">Smittium megazygosporum</name>
    <dbReference type="NCBI Taxonomy" id="133381"/>
    <lineage>
        <taxon>Eukaryota</taxon>
        <taxon>Fungi</taxon>
        <taxon>Fungi incertae sedis</taxon>
        <taxon>Zoopagomycota</taxon>
        <taxon>Kickxellomycotina</taxon>
        <taxon>Harpellomycetes</taxon>
        <taxon>Harpellales</taxon>
        <taxon>Legeriomycetaceae</taxon>
        <taxon>Smittium</taxon>
    </lineage>
</organism>
<dbReference type="STRING" id="133381.A0A2T9ZKG2"/>
<dbReference type="Pfam" id="PF09784">
    <property type="entry name" value="L31"/>
    <property type="match status" value="1"/>
</dbReference>
<sequence length="110" mass="12608">MFGVQLGAFRGSFASFSGRAWNFPAKLTKTRKANVRKRLAAADDVLQKLVDSGVDFKWLRNARKLPTEKEMDPRDKYTTFSRKTKDHRKGIHRVPKFTKVPLPRTSPVGF</sequence>
<gene>
    <name evidence="2" type="ORF">BB560_000409</name>
</gene>
<reference evidence="2 3" key="1">
    <citation type="journal article" date="2018" name="MBio">
        <title>Comparative Genomics Reveals the Core Gene Toolbox for the Fungus-Insect Symbiosis.</title>
        <authorList>
            <person name="Wang Y."/>
            <person name="Stata M."/>
            <person name="Wang W."/>
            <person name="Stajich J.E."/>
            <person name="White M.M."/>
            <person name="Moncalvo J.M."/>
        </authorList>
    </citation>
    <scope>NUCLEOTIDE SEQUENCE [LARGE SCALE GENOMIC DNA]</scope>
    <source>
        <strain evidence="2 3">SC-DP-2</strain>
    </source>
</reference>
<dbReference type="GO" id="GO:0005762">
    <property type="term" value="C:mitochondrial large ribosomal subunit"/>
    <property type="evidence" value="ECO:0007669"/>
    <property type="project" value="TreeGrafter"/>
</dbReference>
<keyword evidence="3" id="KW-1185">Reference proteome</keyword>
<feature type="region of interest" description="Disordered" evidence="1">
    <location>
        <begin position="81"/>
        <end position="110"/>
    </location>
</feature>
<proteinExistence type="predicted"/>
<dbReference type="EMBL" id="MBFS01000043">
    <property type="protein sequence ID" value="PVV05078.1"/>
    <property type="molecule type" value="Genomic_DNA"/>
</dbReference>
<evidence type="ECO:0000256" key="1">
    <source>
        <dbReference type="SAM" id="MobiDB-lite"/>
    </source>
</evidence>
<dbReference type="AlphaFoldDB" id="A0A2T9ZKG2"/>
<evidence type="ECO:0008006" key="4">
    <source>
        <dbReference type="Google" id="ProtNLM"/>
    </source>
</evidence>